<keyword evidence="2" id="KW-1185">Reference proteome</keyword>
<dbReference type="AlphaFoldDB" id="A0A7W9CYA2"/>
<dbReference type="EMBL" id="JACHBC010000020">
    <property type="protein sequence ID" value="MBB5564359.1"/>
    <property type="molecule type" value="Genomic_DNA"/>
</dbReference>
<comment type="caution">
    <text evidence="1">The sequence shown here is derived from an EMBL/GenBank/DDBJ whole genome shotgun (WGS) entry which is preliminary data.</text>
</comment>
<proteinExistence type="predicted"/>
<evidence type="ECO:0000313" key="2">
    <source>
        <dbReference type="Proteomes" id="UP000528824"/>
    </source>
</evidence>
<gene>
    <name evidence="1" type="ORF">GGI59_006067</name>
</gene>
<accession>A0A7W9CYA2</accession>
<protein>
    <submittedName>
        <fullName evidence="1">Uncharacterized protein</fullName>
    </submittedName>
</protein>
<dbReference type="Proteomes" id="UP000528824">
    <property type="component" value="Unassembled WGS sequence"/>
</dbReference>
<organism evidence="1 2">
    <name type="scientific">Rhizobium lentis</name>
    <dbReference type="NCBI Taxonomy" id="1138194"/>
    <lineage>
        <taxon>Bacteria</taxon>
        <taxon>Pseudomonadati</taxon>
        <taxon>Pseudomonadota</taxon>
        <taxon>Alphaproteobacteria</taxon>
        <taxon>Hyphomicrobiales</taxon>
        <taxon>Rhizobiaceae</taxon>
        <taxon>Rhizobium/Agrobacterium group</taxon>
        <taxon>Rhizobium</taxon>
    </lineage>
</organism>
<evidence type="ECO:0000313" key="1">
    <source>
        <dbReference type="EMBL" id="MBB5564359.1"/>
    </source>
</evidence>
<sequence>MSSKSCCEKTARDRSGWIVFSSIFFDSLFPPSGKERMTPPLASLMHQSGGELVHGVVSATGLESSFAREILLVVVAHVGACHILVFYAGDALADFLALDIGDVSEHALLAEIFAGEIVSRERCGVIGRQRDQMMEDAGALGRIPLECPDLFIGFARQIAVIIRPAHQLRTIEPGDVLAFLFPGIEDLLPEVQGLIERE</sequence>
<name>A0A7W9CYA2_9HYPH</name>
<reference evidence="1 2" key="1">
    <citation type="submission" date="2020-08" db="EMBL/GenBank/DDBJ databases">
        <title>Genomic Encyclopedia of Type Strains, Phase IV (KMG-V): Genome sequencing to study the core and pangenomes of soil and plant-associated prokaryotes.</title>
        <authorList>
            <person name="Whitman W."/>
        </authorList>
    </citation>
    <scope>NUCLEOTIDE SEQUENCE [LARGE SCALE GENOMIC DNA]</scope>
    <source>
        <strain evidence="1 2">SEMIA 4034</strain>
    </source>
</reference>